<dbReference type="Proteomes" id="UP001500185">
    <property type="component" value="Unassembled WGS sequence"/>
</dbReference>
<gene>
    <name evidence="1" type="ORF">GCM10009433_01730</name>
</gene>
<evidence type="ECO:0000313" key="2">
    <source>
        <dbReference type="Proteomes" id="UP001500185"/>
    </source>
</evidence>
<keyword evidence="2" id="KW-1185">Reference proteome</keyword>
<accession>A0ABP3V8F3</accession>
<comment type="caution">
    <text evidence="1">The sequence shown here is derived from an EMBL/GenBank/DDBJ whole genome shotgun (WGS) entry which is preliminary data.</text>
</comment>
<dbReference type="RefSeq" id="WP_224455131.1">
    <property type="nucleotide sequence ID" value="NZ_BAAAGG010000002.1"/>
</dbReference>
<organism evidence="1 2">
    <name type="scientific">Psychroflexus lacisalsi</name>
    <dbReference type="NCBI Taxonomy" id="503928"/>
    <lineage>
        <taxon>Bacteria</taxon>
        <taxon>Pseudomonadati</taxon>
        <taxon>Bacteroidota</taxon>
        <taxon>Flavobacteriia</taxon>
        <taxon>Flavobacteriales</taxon>
        <taxon>Flavobacteriaceae</taxon>
        <taxon>Psychroflexus</taxon>
    </lineage>
</organism>
<reference evidence="2" key="1">
    <citation type="journal article" date="2019" name="Int. J. Syst. Evol. Microbiol.">
        <title>The Global Catalogue of Microorganisms (GCM) 10K type strain sequencing project: providing services to taxonomists for standard genome sequencing and annotation.</title>
        <authorList>
            <consortium name="The Broad Institute Genomics Platform"/>
            <consortium name="The Broad Institute Genome Sequencing Center for Infectious Disease"/>
            <person name="Wu L."/>
            <person name="Ma J."/>
        </authorList>
    </citation>
    <scope>NUCLEOTIDE SEQUENCE [LARGE SCALE GENOMIC DNA]</scope>
    <source>
        <strain evidence="2">JCM 16231</strain>
    </source>
</reference>
<sequence length="254" mass="30561">MAKLIAILDIKSAIEIKNRIHLVFNNSRCVNKIFERYLTNLYYHLFLTIRIPYMKELEVEKLLIIDSESQELLTKIKYSNHKILFASSHNYQFILMKLLSTWGKTNNIKILTTFALKEEKIFSNYISKLKKKLFYSYHYSVNISDKDYKSIFKKHLENANYTLMFGDVRFQCKKKDVKFQVNNLTCFSNSGLKNMIQINQTQRIFFTSLNKEGFKFRFVIREINDLSDYYENLKYNIKKHPSDWLLWFHSPLFK</sequence>
<proteinExistence type="predicted"/>
<protein>
    <recommendedName>
        <fullName evidence="3">Lipid A biosynthesis acyltransferase</fullName>
    </recommendedName>
</protein>
<evidence type="ECO:0000313" key="1">
    <source>
        <dbReference type="EMBL" id="GAA0751565.1"/>
    </source>
</evidence>
<evidence type="ECO:0008006" key="3">
    <source>
        <dbReference type="Google" id="ProtNLM"/>
    </source>
</evidence>
<dbReference type="EMBL" id="BAAAGG010000002">
    <property type="protein sequence ID" value="GAA0751565.1"/>
    <property type="molecule type" value="Genomic_DNA"/>
</dbReference>
<name>A0ABP3V8F3_9FLAO</name>